<gene>
    <name evidence="2" type="ORF">SAMN05216378_1442</name>
</gene>
<dbReference type="STRING" id="1045775.SAMN05216378_1442"/>
<dbReference type="Gene3D" id="1.25.40.750">
    <property type="entry name" value="Domain of unknown function DUF5071"/>
    <property type="match status" value="1"/>
</dbReference>
<dbReference type="RefSeq" id="WP_091182718.1">
    <property type="nucleotide sequence ID" value="NZ_FOMT01000001.1"/>
</dbReference>
<organism evidence="2 3">
    <name type="scientific">Paenibacillus catalpae</name>
    <dbReference type="NCBI Taxonomy" id="1045775"/>
    <lineage>
        <taxon>Bacteria</taxon>
        <taxon>Bacillati</taxon>
        <taxon>Bacillota</taxon>
        <taxon>Bacilli</taxon>
        <taxon>Bacillales</taxon>
        <taxon>Paenibacillaceae</taxon>
        <taxon>Paenibacillus</taxon>
    </lineage>
</organism>
<evidence type="ECO:0000313" key="2">
    <source>
        <dbReference type="EMBL" id="SFD79172.1"/>
    </source>
</evidence>
<dbReference type="AlphaFoldDB" id="A0A1I1V832"/>
<sequence>MFHIEDLVPKDKFDMETINKLRIIALGDLQPIMEKLFEWIQDCN</sequence>
<dbReference type="OrthoDB" id="1846249at2"/>
<protein>
    <recommendedName>
        <fullName evidence="1">DUF5071 domain-containing protein</fullName>
    </recommendedName>
</protein>
<dbReference type="Proteomes" id="UP000198855">
    <property type="component" value="Unassembled WGS sequence"/>
</dbReference>
<reference evidence="3" key="1">
    <citation type="submission" date="2016-10" db="EMBL/GenBank/DDBJ databases">
        <authorList>
            <person name="Varghese N."/>
            <person name="Submissions S."/>
        </authorList>
    </citation>
    <scope>NUCLEOTIDE SEQUENCE [LARGE SCALE GENOMIC DNA]</scope>
    <source>
        <strain evidence="3">CGMCC 1.10784</strain>
    </source>
</reference>
<dbReference type="InterPro" id="IPR038692">
    <property type="entry name" value="Cthe_2751_sf"/>
</dbReference>
<name>A0A1I1V832_9BACL</name>
<keyword evidence="3" id="KW-1185">Reference proteome</keyword>
<evidence type="ECO:0000313" key="3">
    <source>
        <dbReference type="Proteomes" id="UP000198855"/>
    </source>
</evidence>
<proteinExistence type="predicted"/>
<accession>A0A1I1V832</accession>
<dbReference type="EMBL" id="FOMT01000001">
    <property type="protein sequence ID" value="SFD79172.1"/>
    <property type="molecule type" value="Genomic_DNA"/>
</dbReference>
<dbReference type="InterPro" id="IPR031837">
    <property type="entry name" value="DUF5071"/>
</dbReference>
<feature type="domain" description="DUF5071" evidence="1">
    <location>
        <begin position="7"/>
        <end position="44"/>
    </location>
</feature>
<dbReference type="Pfam" id="PF16804">
    <property type="entry name" value="DUF5071"/>
    <property type="match status" value="1"/>
</dbReference>
<evidence type="ECO:0000259" key="1">
    <source>
        <dbReference type="Pfam" id="PF16804"/>
    </source>
</evidence>